<dbReference type="EMBL" id="ABYV02000006">
    <property type="protein sequence ID" value="EFC93279.1"/>
    <property type="molecule type" value="Genomic_DNA"/>
</dbReference>
<evidence type="ECO:0000259" key="1">
    <source>
        <dbReference type="SMART" id="SM00871"/>
    </source>
</evidence>
<accession>D2ZPT2</accession>
<proteinExistence type="predicted"/>
<dbReference type="InterPro" id="IPR029442">
    <property type="entry name" value="GyrI-like"/>
</dbReference>
<evidence type="ECO:0000313" key="3">
    <source>
        <dbReference type="Proteomes" id="UP000004028"/>
    </source>
</evidence>
<dbReference type="AlphaFoldDB" id="D2ZPT2"/>
<dbReference type="InterPro" id="IPR011256">
    <property type="entry name" value="Reg_factor_effector_dom_sf"/>
</dbReference>
<dbReference type="SMART" id="SM00871">
    <property type="entry name" value="AraC_E_bind"/>
    <property type="match status" value="1"/>
</dbReference>
<dbReference type="InterPro" id="IPR010499">
    <property type="entry name" value="AraC_E-bd"/>
</dbReference>
<sequence>MNQMQIQDKIIPDQKIAVINYKGPISDLEVLLSKLMDWVETEEIKTIGEPFIIYYSPRHSVNHGDAVFDVGIAIEGNAQAKDIIKTADLFEHGVLSGIHEGSVDNILDSYDTMVKVAQENNYDIIGSPTEVLVKNIHNADSEEEYITEIRLPIIKM</sequence>
<dbReference type="Proteomes" id="UP000004028">
    <property type="component" value="Unassembled WGS sequence"/>
</dbReference>
<dbReference type="HOGENOM" id="CLU_113664_0_0_2"/>
<gene>
    <name evidence="2" type="ORF">METSMIF1_02850</name>
</gene>
<comment type="caution">
    <text evidence="2">The sequence shown here is derived from an EMBL/GenBank/DDBJ whole genome shotgun (WGS) entry which is preliminary data.</text>
</comment>
<feature type="domain" description="AraC effector-binding" evidence="1">
    <location>
        <begin position="4"/>
        <end position="154"/>
    </location>
</feature>
<reference evidence="2 3" key="1">
    <citation type="submission" date="2010-01" db="EMBL/GenBank/DDBJ databases">
        <authorList>
            <person name="Weinstock G."/>
            <person name="Sodergren E."/>
            <person name="Clifton S."/>
            <person name="Fulton L."/>
            <person name="Fulton B."/>
            <person name="Courtney L."/>
            <person name="Fronick C."/>
            <person name="Harrison M."/>
            <person name="Strong C."/>
            <person name="Farmer C."/>
            <person name="Delahaunty K."/>
            <person name="Markovic C."/>
            <person name="Hall O."/>
            <person name="Minx P."/>
            <person name="Tomlinson C."/>
            <person name="Mitreva M."/>
            <person name="Nelson J."/>
            <person name="Hou S."/>
            <person name="Wollam A."/>
            <person name="Pepin K.H."/>
            <person name="Johnson M."/>
            <person name="Bhonagiri V."/>
            <person name="Nash W.E."/>
            <person name="Warren W."/>
            <person name="Chinwalla A."/>
            <person name="Mardis E.R."/>
            <person name="Wilson R.K."/>
        </authorList>
    </citation>
    <scope>NUCLEOTIDE SEQUENCE [LARGE SCALE GENOMIC DNA]</scope>
    <source>
        <strain evidence="2 3">DSM 2374</strain>
    </source>
</reference>
<protein>
    <submittedName>
        <fullName evidence="2">Transcriptional regulator, effector binding domain protein</fullName>
    </submittedName>
</protein>
<dbReference type="Pfam" id="PF06445">
    <property type="entry name" value="GyrI-like"/>
    <property type="match status" value="1"/>
</dbReference>
<organism evidence="2 3">
    <name type="scientific">Methanobrevibacter smithii DSM 2374</name>
    <dbReference type="NCBI Taxonomy" id="521002"/>
    <lineage>
        <taxon>Archaea</taxon>
        <taxon>Methanobacteriati</taxon>
        <taxon>Methanobacteriota</taxon>
        <taxon>Methanomada group</taxon>
        <taxon>Methanobacteria</taxon>
        <taxon>Methanobacteriales</taxon>
        <taxon>Methanobacteriaceae</taxon>
        <taxon>Methanobrevibacter</taxon>
    </lineage>
</organism>
<dbReference type="SUPFAM" id="SSF55136">
    <property type="entry name" value="Probable bacterial effector-binding domain"/>
    <property type="match status" value="1"/>
</dbReference>
<name>D2ZPT2_METSM</name>
<dbReference type="Gene3D" id="3.20.80.10">
    <property type="entry name" value="Regulatory factor, effector binding domain"/>
    <property type="match status" value="1"/>
</dbReference>
<evidence type="ECO:0000313" key="2">
    <source>
        <dbReference type="EMBL" id="EFC93279.1"/>
    </source>
</evidence>
<dbReference type="PATRIC" id="fig|521002.11.peg.833"/>